<gene>
    <name evidence="4" type="ORF">BFJ63_vAg15272</name>
</gene>
<dbReference type="SMART" id="SM00101">
    <property type="entry name" value="14_3_3"/>
    <property type="match status" value="1"/>
</dbReference>
<protein>
    <recommendedName>
        <fullName evidence="3">14-3-3 domain-containing protein</fullName>
    </recommendedName>
</protein>
<dbReference type="Proteomes" id="UP000290540">
    <property type="component" value="Unassembled WGS sequence"/>
</dbReference>
<dbReference type="InterPro" id="IPR036815">
    <property type="entry name" value="14-3-3_dom_sf"/>
</dbReference>
<dbReference type="SUPFAM" id="SSF48445">
    <property type="entry name" value="14-3-3 protein"/>
    <property type="match status" value="1"/>
</dbReference>
<dbReference type="PIRSF" id="PIRSF000868">
    <property type="entry name" value="14-3-3"/>
    <property type="match status" value="1"/>
</dbReference>
<sequence length="297" mass="34050">MQGKKFVSPLDRSPQAHNTDVYGCSQVFLARLCGQAQRYDDMVPLLKQVVKRGVELSVDERNLLTTAFNNVFNTRRASWRTIFSIEKNEYKGSEKHLATIRGYRFKIENEIEEICRDVLDLLDQSLIPNASTGESMALYYKMYAYFSGLPFSRILWLTPHVLRKGDYSRYLTEFVSGEKHNRAVICAYNAYKVAACVAQAELTAAHPLRLSLAVNFSVFYYRILNSRDRARYLAKHAFDDAKAELDILTKEPDDDSILLMQLLCINLTLWAYSDTGKREGISCRKTRHTIGARIEST</sequence>
<evidence type="ECO:0000313" key="4">
    <source>
        <dbReference type="EMBL" id="RYC81843.1"/>
    </source>
</evidence>
<proteinExistence type="inferred from homology"/>
<organism evidence="4 5">
    <name type="scientific">Fusarium oxysporum f. sp. narcissi</name>
    <dbReference type="NCBI Taxonomy" id="451672"/>
    <lineage>
        <taxon>Eukaryota</taxon>
        <taxon>Fungi</taxon>
        <taxon>Dikarya</taxon>
        <taxon>Ascomycota</taxon>
        <taxon>Pezizomycotina</taxon>
        <taxon>Sordariomycetes</taxon>
        <taxon>Hypocreomycetidae</taxon>
        <taxon>Hypocreales</taxon>
        <taxon>Nectriaceae</taxon>
        <taxon>Fusarium</taxon>
        <taxon>Fusarium oxysporum species complex</taxon>
    </lineage>
</organism>
<dbReference type="AlphaFoldDB" id="A0A4Q2VCH7"/>
<dbReference type="Pfam" id="PF00244">
    <property type="entry name" value="14-3-3"/>
    <property type="match status" value="2"/>
</dbReference>
<comment type="caution">
    <text evidence="4">The sequence shown here is derived from an EMBL/GenBank/DDBJ whole genome shotgun (WGS) entry which is preliminary data.</text>
</comment>
<dbReference type="EMBL" id="MQTW01000217">
    <property type="protein sequence ID" value="RYC81843.1"/>
    <property type="molecule type" value="Genomic_DNA"/>
</dbReference>
<evidence type="ECO:0000256" key="2">
    <source>
        <dbReference type="PIRSR" id="PIRSR000868-1"/>
    </source>
</evidence>
<feature type="site" description="Interaction with phosphoserine on interacting protein" evidence="2">
    <location>
        <position position="169"/>
    </location>
</feature>
<dbReference type="PRINTS" id="PR00305">
    <property type="entry name" value="1433ZETA"/>
</dbReference>
<evidence type="ECO:0000259" key="3">
    <source>
        <dbReference type="SMART" id="SM00101"/>
    </source>
</evidence>
<feature type="site" description="Interaction with phosphoserine on interacting protein" evidence="2">
    <location>
        <position position="76"/>
    </location>
</feature>
<dbReference type="Gene3D" id="1.20.190.20">
    <property type="entry name" value="14-3-3 domain"/>
    <property type="match status" value="1"/>
</dbReference>
<comment type="similarity">
    <text evidence="1">Belongs to the 14-3-3 family.</text>
</comment>
<accession>A0A4Q2VCH7</accession>
<reference evidence="4 5" key="1">
    <citation type="submission" date="2016-12" db="EMBL/GenBank/DDBJ databases">
        <title>Draft genome sequence of Fusarium oxysporum causing rot on Narcissus.</title>
        <authorList>
            <person name="Armitage A.D."/>
            <person name="Taylor A."/>
            <person name="Clarkson J.P."/>
            <person name="Harrison R.J."/>
            <person name="Jackson A.C."/>
        </authorList>
    </citation>
    <scope>NUCLEOTIDE SEQUENCE [LARGE SCALE GENOMIC DNA]</scope>
    <source>
        <strain evidence="4 5">N139</strain>
    </source>
</reference>
<dbReference type="InterPro" id="IPR023410">
    <property type="entry name" value="14-3-3_domain"/>
</dbReference>
<name>A0A4Q2VCH7_FUSOX</name>
<dbReference type="InterPro" id="IPR000308">
    <property type="entry name" value="14-3-3"/>
</dbReference>
<evidence type="ECO:0000256" key="1">
    <source>
        <dbReference type="ARBA" id="ARBA00006141"/>
    </source>
</evidence>
<dbReference type="PANTHER" id="PTHR18860">
    <property type="entry name" value="14-3-3 PROTEIN"/>
    <property type="match status" value="1"/>
</dbReference>
<evidence type="ECO:0000313" key="5">
    <source>
        <dbReference type="Proteomes" id="UP000290540"/>
    </source>
</evidence>
<feature type="domain" description="14-3-3" evidence="3">
    <location>
        <begin position="26"/>
        <end position="285"/>
    </location>
</feature>